<name>A0A5X5NMV0_SALET</name>
<proteinExistence type="predicted"/>
<feature type="transmembrane region" description="Helical" evidence="1">
    <location>
        <begin position="21"/>
        <end position="44"/>
    </location>
</feature>
<evidence type="ECO:0000313" key="2">
    <source>
        <dbReference type="EMBL" id="ECA1962319.1"/>
    </source>
</evidence>
<protein>
    <submittedName>
        <fullName evidence="2">Uncharacterized protein</fullName>
    </submittedName>
</protein>
<evidence type="ECO:0000256" key="1">
    <source>
        <dbReference type="SAM" id="Phobius"/>
    </source>
</evidence>
<accession>A0A5X5NMV0</accession>
<feature type="transmembrane region" description="Helical" evidence="1">
    <location>
        <begin position="50"/>
        <end position="68"/>
    </location>
</feature>
<dbReference type="EMBL" id="AAHTOL010000021">
    <property type="protein sequence ID" value="ECA1962319.1"/>
    <property type="molecule type" value="Genomic_DNA"/>
</dbReference>
<organism evidence="2">
    <name type="scientific">Salmonella enterica subsp. enterica serovar Colindale</name>
    <dbReference type="NCBI Taxonomy" id="1967991"/>
    <lineage>
        <taxon>Bacteria</taxon>
        <taxon>Pseudomonadati</taxon>
        <taxon>Pseudomonadota</taxon>
        <taxon>Gammaproteobacteria</taxon>
        <taxon>Enterobacterales</taxon>
        <taxon>Enterobacteriaceae</taxon>
        <taxon>Salmonella</taxon>
    </lineage>
</organism>
<keyword evidence="1" id="KW-1133">Transmembrane helix</keyword>
<keyword evidence="1" id="KW-0812">Transmembrane</keyword>
<comment type="caution">
    <text evidence="2">The sequence shown here is derived from an EMBL/GenBank/DDBJ whole genome shotgun (WGS) entry which is preliminary data.</text>
</comment>
<reference evidence="2" key="1">
    <citation type="submission" date="2018-12" db="EMBL/GenBank/DDBJ databases">
        <authorList>
            <person name="Ashton P.M."/>
            <person name="Dallman T."/>
            <person name="Nair S."/>
            <person name="De Pinna E."/>
            <person name="Peters T."/>
            <person name="Grant K."/>
        </authorList>
    </citation>
    <scope>NUCLEOTIDE SEQUENCE</scope>
    <source>
        <strain evidence="2">643097</strain>
    </source>
</reference>
<dbReference type="AlphaFoldDB" id="A0A5X5NMV0"/>
<keyword evidence="1" id="KW-0472">Membrane</keyword>
<gene>
    <name evidence="2" type="ORF">EJH34_15285</name>
</gene>
<sequence length="69" mass="8222">MGKKKLHACSFTRLMFKLMLLFVRFFSMNGIYFQIWILTCINYFKYMESISCNGVNLILSIFCLYLVTI</sequence>